<evidence type="ECO:0000313" key="13">
    <source>
        <dbReference type="Proteomes" id="UP000748752"/>
    </source>
</evidence>
<dbReference type="PIRSF" id="PIRSF000294">
    <property type="entry name" value="Cytochrome-c_peroxidase"/>
    <property type="match status" value="1"/>
</dbReference>
<keyword evidence="4 10" id="KW-0732">Signal</keyword>
<dbReference type="Pfam" id="PF21419">
    <property type="entry name" value="RoxA-like_Cyt-c"/>
    <property type="match status" value="1"/>
</dbReference>
<dbReference type="PANTHER" id="PTHR30600">
    <property type="entry name" value="CYTOCHROME C PEROXIDASE-RELATED"/>
    <property type="match status" value="1"/>
</dbReference>
<evidence type="ECO:0000256" key="2">
    <source>
        <dbReference type="ARBA" id="ARBA00022617"/>
    </source>
</evidence>
<feature type="domain" description="Cytochrome c" evidence="11">
    <location>
        <begin position="199"/>
        <end position="325"/>
    </location>
</feature>
<dbReference type="InterPro" id="IPR051395">
    <property type="entry name" value="Cytochrome_c_Peroxidase/MauG"/>
</dbReference>
<evidence type="ECO:0000256" key="9">
    <source>
        <dbReference type="SAM" id="MobiDB-lite"/>
    </source>
</evidence>
<evidence type="ECO:0000256" key="1">
    <source>
        <dbReference type="ARBA" id="ARBA00004418"/>
    </source>
</evidence>
<evidence type="ECO:0000256" key="6">
    <source>
        <dbReference type="ARBA" id="ARBA00023002"/>
    </source>
</evidence>
<proteinExistence type="predicted"/>
<organism evidence="12 13">
    <name type="scientific">Thiohalocapsa halophila</name>
    <dbReference type="NCBI Taxonomy" id="69359"/>
    <lineage>
        <taxon>Bacteria</taxon>
        <taxon>Pseudomonadati</taxon>
        <taxon>Pseudomonadota</taxon>
        <taxon>Gammaproteobacteria</taxon>
        <taxon>Chromatiales</taxon>
        <taxon>Chromatiaceae</taxon>
        <taxon>Thiohalocapsa</taxon>
    </lineage>
</organism>
<keyword evidence="13" id="KW-1185">Reference proteome</keyword>
<accession>A0ABS1CN81</accession>
<protein>
    <submittedName>
        <fullName evidence="12">Cytochrome-c peroxidase</fullName>
    </submittedName>
</protein>
<feature type="region of interest" description="Disordered" evidence="9">
    <location>
        <begin position="339"/>
        <end position="358"/>
    </location>
</feature>
<dbReference type="PANTHER" id="PTHR30600:SF7">
    <property type="entry name" value="CYTOCHROME C PEROXIDASE-RELATED"/>
    <property type="match status" value="1"/>
</dbReference>
<keyword evidence="5" id="KW-0574">Periplasm</keyword>
<evidence type="ECO:0000256" key="5">
    <source>
        <dbReference type="ARBA" id="ARBA00022764"/>
    </source>
</evidence>
<gene>
    <name evidence="12" type="ORF">CKO31_21635</name>
</gene>
<comment type="caution">
    <text evidence="12">The sequence shown here is derived from an EMBL/GenBank/DDBJ whole genome shotgun (WGS) entry which is preliminary data.</text>
</comment>
<evidence type="ECO:0000256" key="7">
    <source>
        <dbReference type="ARBA" id="ARBA00023004"/>
    </source>
</evidence>
<feature type="compositionally biased region" description="Low complexity" evidence="9">
    <location>
        <begin position="346"/>
        <end position="358"/>
    </location>
</feature>
<dbReference type="InterPro" id="IPR004852">
    <property type="entry name" value="Di-haem_cyt_c_peroxidsae"/>
</dbReference>
<dbReference type="Gene3D" id="1.10.760.10">
    <property type="entry name" value="Cytochrome c-like domain"/>
    <property type="match status" value="2"/>
</dbReference>
<keyword evidence="12" id="KW-0575">Peroxidase</keyword>
<evidence type="ECO:0000259" key="11">
    <source>
        <dbReference type="PROSITE" id="PS51007"/>
    </source>
</evidence>
<evidence type="ECO:0000256" key="3">
    <source>
        <dbReference type="ARBA" id="ARBA00022723"/>
    </source>
</evidence>
<evidence type="ECO:0000256" key="10">
    <source>
        <dbReference type="SAM" id="SignalP"/>
    </source>
</evidence>
<dbReference type="RefSeq" id="WP_200241571.1">
    <property type="nucleotide sequence ID" value="NZ_NRRV01000077.1"/>
</dbReference>
<sequence>MPRRTPALVAGALTLALSLSASAATWQALPDTPPSPADNPQSPAKVALGKALYFDPRFSADGNISCNSRHNVMAGGDDNRPNSIGFHDARGERSAPTVWNAAFHSVQFWDGRAATLEDQAKGPVVNPVEMGMPDLDAAMARLKQIDGYKPMFEAAFPDDPNPITADNAAKAVAAFERTLITPNSPYDRFVEGDFTAMTEQQVRGLVTFAELGCTACHAGPNFNGPKLPTGTGFYQRFPTISGSVYEAKYDLTADTGRHAATGVDADKYLWRVPTLRNVALSAPYFHNGAVPTLDEAVRVMAKTQLGKDLSDAQAADLVAFLNALTGEFPEIAMPRLPGTPGRSVIPAADAHASASPSD</sequence>
<dbReference type="Pfam" id="PF03150">
    <property type="entry name" value="CCP_MauG"/>
    <property type="match status" value="1"/>
</dbReference>
<keyword evidence="6" id="KW-0560">Oxidoreductase</keyword>
<keyword evidence="3 8" id="KW-0479">Metal-binding</keyword>
<name>A0ABS1CN81_9GAMM</name>
<feature type="chain" id="PRO_5047289391" evidence="10">
    <location>
        <begin position="24"/>
        <end position="358"/>
    </location>
</feature>
<dbReference type="InterPro" id="IPR036909">
    <property type="entry name" value="Cyt_c-like_dom_sf"/>
</dbReference>
<evidence type="ECO:0000256" key="4">
    <source>
        <dbReference type="ARBA" id="ARBA00022729"/>
    </source>
</evidence>
<dbReference type="GO" id="GO:0004601">
    <property type="term" value="F:peroxidase activity"/>
    <property type="evidence" value="ECO:0007669"/>
    <property type="project" value="UniProtKB-KW"/>
</dbReference>
<keyword evidence="2 8" id="KW-0349">Heme</keyword>
<dbReference type="PROSITE" id="PS51007">
    <property type="entry name" value="CYTC"/>
    <property type="match status" value="1"/>
</dbReference>
<reference evidence="12 13" key="1">
    <citation type="journal article" date="2020" name="Microorganisms">
        <title>Osmotic Adaptation and Compatible Solute Biosynthesis of Phototrophic Bacteria as Revealed from Genome Analyses.</title>
        <authorList>
            <person name="Imhoff J.F."/>
            <person name="Rahn T."/>
            <person name="Kunzel S."/>
            <person name="Keller A."/>
            <person name="Neulinger S.C."/>
        </authorList>
    </citation>
    <scope>NUCLEOTIDE SEQUENCE [LARGE SCALE GENOMIC DNA]</scope>
    <source>
        <strain evidence="12 13">DSM 6210</strain>
    </source>
</reference>
<keyword evidence="7 8" id="KW-0408">Iron</keyword>
<evidence type="ECO:0000313" key="12">
    <source>
        <dbReference type="EMBL" id="MBK1633308.1"/>
    </source>
</evidence>
<dbReference type="InterPro" id="IPR026259">
    <property type="entry name" value="MauG/Cytc_peroxidase"/>
</dbReference>
<feature type="signal peptide" evidence="10">
    <location>
        <begin position="1"/>
        <end position="23"/>
    </location>
</feature>
<dbReference type="InterPro" id="IPR009056">
    <property type="entry name" value="Cyt_c-like_dom"/>
</dbReference>
<comment type="subcellular location">
    <subcellularLocation>
        <location evidence="1">Periplasm</location>
    </subcellularLocation>
</comment>
<dbReference type="SUPFAM" id="SSF46626">
    <property type="entry name" value="Cytochrome c"/>
    <property type="match status" value="2"/>
</dbReference>
<dbReference type="EMBL" id="NRRV01000077">
    <property type="protein sequence ID" value="MBK1633308.1"/>
    <property type="molecule type" value="Genomic_DNA"/>
</dbReference>
<dbReference type="Proteomes" id="UP000748752">
    <property type="component" value="Unassembled WGS sequence"/>
</dbReference>
<evidence type="ECO:0000256" key="8">
    <source>
        <dbReference type="PROSITE-ProRule" id="PRU00433"/>
    </source>
</evidence>